<keyword evidence="4" id="KW-1185">Reference proteome</keyword>
<accession>A0A158PMI1</accession>
<organism evidence="5">
    <name type="scientific">Angiostrongylus costaricensis</name>
    <name type="common">Nematode worm</name>
    <dbReference type="NCBI Taxonomy" id="334426"/>
    <lineage>
        <taxon>Eukaryota</taxon>
        <taxon>Metazoa</taxon>
        <taxon>Ecdysozoa</taxon>
        <taxon>Nematoda</taxon>
        <taxon>Chromadorea</taxon>
        <taxon>Rhabditida</taxon>
        <taxon>Rhabditina</taxon>
        <taxon>Rhabditomorpha</taxon>
        <taxon>Strongyloidea</taxon>
        <taxon>Metastrongylidae</taxon>
        <taxon>Angiostrongylus</taxon>
    </lineage>
</organism>
<feature type="compositionally biased region" description="Low complexity" evidence="2">
    <location>
        <begin position="170"/>
        <end position="189"/>
    </location>
</feature>
<sequence>MVLFKIYQRRIRKKSDSLRSKYRREDEQQREMENRMKEIANRLKSKIRSIFSSPKFPIFTGGTPLQSSSFKCEEAVPIVDDKTKDPDSYFSTVTTNAVSKLTTTASAGTVTGITSSEEKSTVETVQMEAPDVAATVHAVAKEWQGQDSRPPLIGIIAVPKKRHSSESKQSTAAESATPTGTTTGQFPTTKVELSSPCTYTKSEEPLRTESSAFRAGNELMAVTNQLSNEADQAAPYTGPFFPYWTARRFVLTKVEPNTSPSGRSHGTKIVTSEHSIWAHSGNGRTTSDCVKEVDRSKDAKRPNETQPRDVYELRRKLQRLRANEISLGMKQVLNESRKRNQPSGSTSIAQLRHAGAITATKNQPDTPTKTLSPQKGVYMETKGL</sequence>
<dbReference type="OrthoDB" id="5877547at2759"/>
<evidence type="ECO:0000313" key="5">
    <source>
        <dbReference type="WBParaSite" id="ACOC_0001280401-mRNA-1"/>
    </source>
</evidence>
<reference evidence="5" key="1">
    <citation type="submission" date="2016-04" db="UniProtKB">
        <authorList>
            <consortium name="WormBaseParasite"/>
        </authorList>
    </citation>
    <scope>IDENTIFICATION</scope>
</reference>
<feature type="compositionally biased region" description="Basic and acidic residues" evidence="2">
    <location>
        <begin position="289"/>
        <end position="311"/>
    </location>
</feature>
<feature type="coiled-coil region" evidence="1">
    <location>
        <begin position="15"/>
        <end position="42"/>
    </location>
</feature>
<evidence type="ECO:0000313" key="4">
    <source>
        <dbReference type="Proteomes" id="UP000267027"/>
    </source>
</evidence>
<feature type="region of interest" description="Disordered" evidence="2">
    <location>
        <begin position="334"/>
        <end position="384"/>
    </location>
</feature>
<reference evidence="3 4" key="2">
    <citation type="submission" date="2018-11" db="EMBL/GenBank/DDBJ databases">
        <authorList>
            <consortium name="Pathogen Informatics"/>
        </authorList>
    </citation>
    <scope>NUCLEOTIDE SEQUENCE [LARGE SCALE GENOMIC DNA]</scope>
    <source>
        <strain evidence="3 4">Costa Rica</strain>
    </source>
</reference>
<feature type="compositionally biased region" description="Polar residues" evidence="2">
    <location>
        <begin position="191"/>
        <end position="200"/>
    </location>
</feature>
<dbReference type="EMBL" id="UYYA01005232">
    <property type="protein sequence ID" value="VDM64390.1"/>
    <property type="molecule type" value="Genomic_DNA"/>
</dbReference>
<evidence type="ECO:0000313" key="3">
    <source>
        <dbReference type="EMBL" id="VDM64390.1"/>
    </source>
</evidence>
<proteinExistence type="predicted"/>
<dbReference type="STRING" id="334426.A0A158PMI1"/>
<feature type="region of interest" description="Disordered" evidence="2">
    <location>
        <begin position="160"/>
        <end position="206"/>
    </location>
</feature>
<evidence type="ECO:0000256" key="2">
    <source>
        <dbReference type="SAM" id="MobiDB-lite"/>
    </source>
</evidence>
<dbReference type="Proteomes" id="UP000267027">
    <property type="component" value="Unassembled WGS sequence"/>
</dbReference>
<keyword evidence="1" id="KW-0175">Coiled coil</keyword>
<dbReference type="WBParaSite" id="ACOC_0001280401-mRNA-1">
    <property type="protein sequence ID" value="ACOC_0001280401-mRNA-1"/>
    <property type="gene ID" value="ACOC_0001280401"/>
</dbReference>
<dbReference type="OMA" id="REMENRM"/>
<feature type="region of interest" description="Disordered" evidence="2">
    <location>
        <begin position="278"/>
        <end position="311"/>
    </location>
</feature>
<dbReference type="AlphaFoldDB" id="A0A158PMI1"/>
<protein>
    <submittedName>
        <fullName evidence="3 5">Uncharacterized protein</fullName>
    </submittedName>
</protein>
<name>A0A158PMI1_ANGCS</name>
<gene>
    <name evidence="3" type="ORF">ACOC_LOCUS12805</name>
</gene>
<feature type="compositionally biased region" description="Polar residues" evidence="2">
    <location>
        <begin position="359"/>
        <end position="373"/>
    </location>
</feature>
<evidence type="ECO:0000256" key="1">
    <source>
        <dbReference type="SAM" id="Coils"/>
    </source>
</evidence>